<reference evidence="2 3" key="1">
    <citation type="journal article" date="2011" name="BMC Genomics">
        <title>Comparative genomics reveals diversity among xanthomonads infecting tomato and pepper.</title>
        <authorList>
            <person name="Potnis N."/>
            <person name="Krasileva K."/>
            <person name="Chow V."/>
            <person name="Almeida N.F."/>
            <person name="Patil P.B."/>
            <person name="Ryan R.P."/>
            <person name="Sharlach M."/>
            <person name="Behlau F."/>
            <person name="Dow J.M."/>
            <person name="Momol M.T."/>
            <person name="White F.F."/>
            <person name="Preston J.F."/>
            <person name="Vinatzer B.A."/>
            <person name="Koebnik R."/>
            <person name="Setubal J.C."/>
            <person name="Norman D.J."/>
            <person name="Staskawicz B.J."/>
            <person name="Jones J.B."/>
        </authorList>
    </citation>
    <scope>NUCLEOTIDE SEQUENCE [LARGE SCALE GENOMIC DNA]</scope>
    <source>
        <strain evidence="2 3">ATCC 35937</strain>
    </source>
</reference>
<evidence type="ECO:0000313" key="3">
    <source>
        <dbReference type="Proteomes" id="UP000003299"/>
    </source>
</evidence>
<feature type="signal peptide" evidence="1">
    <location>
        <begin position="1"/>
        <end position="26"/>
    </location>
</feature>
<organism evidence="2 3">
    <name type="scientific">Xanthomonas vesicatoria ATCC 35937</name>
    <dbReference type="NCBI Taxonomy" id="925775"/>
    <lineage>
        <taxon>Bacteria</taxon>
        <taxon>Pseudomonadati</taxon>
        <taxon>Pseudomonadota</taxon>
        <taxon>Gammaproteobacteria</taxon>
        <taxon>Lysobacterales</taxon>
        <taxon>Lysobacteraceae</taxon>
        <taxon>Xanthomonas</taxon>
    </lineage>
</organism>
<evidence type="ECO:0008006" key="4">
    <source>
        <dbReference type="Google" id="ProtNLM"/>
    </source>
</evidence>
<name>F0BE57_9XANT</name>
<dbReference type="Proteomes" id="UP000003299">
    <property type="component" value="Unassembled WGS sequence"/>
</dbReference>
<feature type="chain" id="PRO_5003249615" description="FG-GAP repeat protein" evidence="1">
    <location>
        <begin position="27"/>
        <end position="289"/>
    </location>
</feature>
<evidence type="ECO:0000313" key="2">
    <source>
        <dbReference type="EMBL" id="EGD09269.1"/>
    </source>
</evidence>
<keyword evidence="1" id="KW-0732">Signal</keyword>
<proteinExistence type="predicted"/>
<sequence>MLILRGAAMRVILGAAFGPLGFAAMAADGRVQVAIDATTRATANLVGTRLHVALSPGGSEQWLDADVGDGEGGSGIRSDDYNFDGHRDLAVTAMLSQVNEATLVFLFDPVQRRFHPLAVPTRPAVQCESFSNLTPDAKDRSLSSSCRGGPMWYSDQYRYASDGQLYVSRSQQRIESSDIQSLLGRNSDDAYPLSVWSTFDAHGGVIATAIGETLESPMPVPLRVQVARLPLYSTPAATSTRRYLVQGDRADALDVSADGLRIKVRYRSAKAGDVVGWVSVVAASAGDDQ</sequence>
<protein>
    <recommendedName>
        <fullName evidence="4">FG-GAP repeat protein</fullName>
    </recommendedName>
</protein>
<evidence type="ECO:0000256" key="1">
    <source>
        <dbReference type="SAM" id="SignalP"/>
    </source>
</evidence>
<dbReference type="InterPro" id="IPR058087">
    <property type="entry name" value="XAC2610_dom"/>
</dbReference>
<comment type="caution">
    <text evidence="2">The sequence shown here is derived from an EMBL/GenBank/DDBJ whole genome shotgun (WGS) entry which is preliminary data.</text>
</comment>
<dbReference type="eggNOG" id="ENOG5033KXH">
    <property type="taxonomic scope" value="Bacteria"/>
</dbReference>
<dbReference type="EMBL" id="AEQV01000079">
    <property type="protein sequence ID" value="EGD09269.1"/>
    <property type="molecule type" value="Genomic_DNA"/>
</dbReference>
<accession>F0BE57</accession>
<gene>
    <name evidence="2" type="ORF">XVE_2484</name>
</gene>
<dbReference type="AlphaFoldDB" id="F0BE57"/>
<dbReference type="NCBIfam" id="NF047539">
    <property type="entry name" value="XAC2610_fam"/>
    <property type="match status" value="1"/>
</dbReference>